<evidence type="ECO:0000313" key="3">
    <source>
        <dbReference type="EMBL" id="SHK49158.1"/>
    </source>
</evidence>
<dbReference type="AlphaFoldDB" id="A0A1M6SX62"/>
<proteinExistence type="predicted"/>
<organism evidence="3 4">
    <name type="scientific">Selenomonas ruminantium</name>
    <dbReference type="NCBI Taxonomy" id="971"/>
    <lineage>
        <taxon>Bacteria</taxon>
        <taxon>Bacillati</taxon>
        <taxon>Bacillota</taxon>
        <taxon>Negativicutes</taxon>
        <taxon>Selenomonadales</taxon>
        <taxon>Selenomonadaceae</taxon>
        <taxon>Selenomonas</taxon>
    </lineage>
</organism>
<dbReference type="InterPro" id="IPR026870">
    <property type="entry name" value="Zinc_ribbon_dom"/>
</dbReference>
<keyword evidence="1" id="KW-0472">Membrane</keyword>
<dbReference type="RefSeq" id="WP_073088526.1">
    <property type="nucleotide sequence ID" value="NZ_FRBC01000005.1"/>
</dbReference>
<dbReference type="Pfam" id="PF13240">
    <property type="entry name" value="Zn_Ribbon_1"/>
    <property type="match status" value="1"/>
</dbReference>
<evidence type="ECO:0000256" key="1">
    <source>
        <dbReference type="SAM" id="Phobius"/>
    </source>
</evidence>
<feature type="domain" description="Zinc-ribbon" evidence="2">
    <location>
        <begin position="2"/>
        <end position="23"/>
    </location>
</feature>
<evidence type="ECO:0000259" key="2">
    <source>
        <dbReference type="Pfam" id="PF13240"/>
    </source>
</evidence>
<gene>
    <name evidence="3" type="ORF">SAMN05216582_105122</name>
</gene>
<accession>A0A1M6SX62</accession>
<evidence type="ECO:0000313" key="4">
    <source>
        <dbReference type="Proteomes" id="UP000184263"/>
    </source>
</evidence>
<sequence length="278" mass="32323">MFCRNCGREMAAGDKFCPACGTSYTEQKKSKSSRWMVNGLLLLMGAALLVGMTLAFAKYYTPQEKKPEYALQQLSSAIYSGDYELAEQYVDFDSLAENFYSDYYEGRYEKDKADLERYSARAKDSLGVDSYLESEYKTEPERQRRKNLSIMQQVIKKAIKMNHAADKPPVEMPRDYSWLSGNTEEQNIQYLVYLSQQYEPKIKTMDVDGNKAAANIEFTAKKEDFNPQSVIVKLELKRNDSGNWKVMRIANMDELMQEYFTARSVMVRMCLDYDLRHW</sequence>
<dbReference type="EMBL" id="FRBC01000005">
    <property type="protein sequence ID" value="SHK49158.1"/>
    <property type="molecule type" value="Genomic_DNA"/>
</dbReference>
<keyword evidence="1" id="KW-1133">Transmembrane helix</keyword>
<keyword evidence="1" id="KW-0812">Transmembrane</keyword>
<dbReference type="Proteomes" id="UP000184263">
    <property type="component" value="Unassembled WGS sequence"/>
</dbReference>
<feature type="transmembrane region" description="Helical" evidence="1">
    <location>
        <begin position="35"/>
        <end position="57"/>
    </location>
</feature>
<reference evidence="3 4" key="1">
    <citation type="submission" date="2016-11" db="EMBL/GenBank/DDBJ databases">
        <authorList>
            <person name="Jaros S."/>
            <person name="Januszkiewicz K."/>
            <person name="Wedrychowicz H."/>
        </authorList>
    </citation>
    <scope>NUCLEOTIDE SEQUENCE [LARGE SCALE GENOMIC DNA]</scope>
    <source>
        <strain evidence="3 4">HD4</strain>
    </source>
</reference>
<name>A0A1M6SX62_SELRU</name>
<dbReference type="OrthoDB" id="517663at2"/>
<protein>
    <submittedName>
        <fullName evidence="3">Zinc-ribbon domain-containing protein</fullName>
    </submittedName>
</protein>